<dbReference type="SUPFAM" id="SSF53474">
    <property type="entry name" value="alpha/beta-Hydrolases"/>
    <property type="match status" value="1"/>
</dbReference>
<name>A0A2S7SXA0_9BACT</name>
<feature type="transmembrane region" description="Helical" evidence="2">
    <location>
        <begin position="30"/>
        <end position="50"/>
    </location>
</feature>
<protein>
    <submittedName>
        <fullName evidence="4">Alpha/beta hydrolase</fullName>
    </submittedName>
</protein>
<feature type="transmembrane region" description="Helical" evidence="2">
    <location>
        <begin position="57"/>
        <end position="81"/>
    </location>
</feature>
<feature type="domain" description="BD-FAE-like" evidence="3">
    <location>
        <begin position="133"/>
        <end position="327"/>
    </location>
</feature>
<proteinExistence type="predicted"/>
<reference evidence="4 5" key="1">
    <citation type="submission" date="2018-01" db="EMBL/GenBank/DDBJ databases">
        <title>A novel member of the phylum Bacteroidetes isolated from glacier ice.</title>
        <authorList>
            <person name="Liu Q."/>
            <person name="Xin Y.-H."/>
        </authorList>
    </citation>
    <scope>NUCLEOTIDE SEQUENCE [LARGE SCALE GENOMIC DNA]</scope>
    <source>
        <strain evidence="4 5">RB1R16</strain>
    </source>
</reference>
<dbReference type="InterPro" id="IPR049492">
    <property type="entry name" value="BD-FAE-like_dom"/>
</dbReference>
<evidence type="ECO:0000256" key="1">
    <source>
        <dbReference type="ARBA" id="ARBA00022801"/>
    </source>
</evidence>
<evidence type="ECO:0000313" key="5">
    <source>
        <dbReference type="Proteomes" id="UP000239872"/>
    </source>
</evidence>
<comment type="caution">
    <text evidence="4">The sequence shown here is derived from an EMBL/GenBank/DDBJ whole genome shotgun (WGS) entry which is preliminary data.</text>
</comment>
<keyword evidence="2" id="KW-0472">Membrane</keyword>
<organism evidence="4 5">
    <name type="scientific">Flavipsychrobacter stenotrophus</name>
    <dbReference type="NCBI Taxonomy" id="2077091"/>
    <lineage>
        <taxon>Bacteria</taxon>
        <taxon>Pseudomonadati</taxon>
        <taxon>Bacteroidota</taxon>
        <taxon>Chitinophagia</taxon>
        <taxon>Chitinophagales</taxon>
        <taxon>Chitinophagaceae</taxon>
        <taxon>Flavipsychrobacter</taxon>
    </lineage>
</organism>
<keyword evidence="2" id="KW-0812">Transmembrane</keyword>
<dbReference type="Pfam" id="PF20434">
    <property type="entry name" value="BD-FAE"/>
    <property type="match status" value="1"/>
</dbReference>
<dbReference type="EMBL" id="PPSL01000002">
    <property type="protein sequence ID" value="PQJ11553.1"/>
    <property type="molecule type" value="Genomic_DNA"/>
</dbReference>
<dbReference type="GO" id="GO:0016787">
    <property type="term" value="F:hydrolase activity"/>
    <property type="evidence" value="ECO:0007669"/>
    <property type="project" value="UniProtKB-KW"/>
</dbReference>
<keyword evidence="5" id="KW-1185">Reference proteome</keyword>
<evidence type="ECO:0000259" key="3">
    <source>
        <dbReference type="Pfam" id="PF20434"/>
    </source>
</evidence>
<accession>A0A2S7SXA0</accession>
<evidence type="ECO:0000313" key="4">
    <source>
        <dbReference type="EMBL" id="PQJ11553.1"/>
    </source>
</evidence>
<gene>
    <name evidence="4" type="ORF">CJD36_007060</name>
</gene>
<dbReference type="AlphaFoldDB" id="A0A2S7SXA0"/>
<dbReference type="InterPro" id="IPR050300">
    <property type="entry name" value="GDXG_lipolytic_enzyme"/>
</dbReference>
<dbReference type="RefSeq" id="WP_105038433.1">
    <property type="nucleotide sequence ID" value="NZ_PPSL01000002.1"/>
</dbReference>
<evidence type="ECO:0000256" key="2">
    <source>
        <dbReference type="SAM" id="Phobius"/>
    </source>
</evidence>
<keyword evidence="2" id="KW-1133">Transmembrane helix</keyword>
<dbReference type="Proteomes" id="UP000239872">
    <property type="component" value="Unassembled WGS sequence"/>
</dbReference>
<keyword evidence="1 4" id="KW-0378">Hydrolase</keyword>
<dbReference type="PANTHER" id="PTHR48081">
    <property type="entry name" value="AB HYDROLASE SUPERFAMILY PROTEIN C4A8.06C"/>
    <property type="match status" value="1"/>
</dbReference>
<dbReference type="OrthoDB" id="9777975at2"/>
<dbReference type="Gene3D" id="3.40.50.1820">
    <property type="entry name" value="alpha/beta hydrolase"/>
    <property type="match status" value="1"/>
</dbReference>
<dbReference type="InterPro" id="IPR029058">
    <property type="entry name" value="AB_hydrolase_fold"/>
</dbReference>
<sequence>MLRLVLLVIVFLLSLLALFRAPTYHLWLTAIVVTEFPVIGITITTGLLLWGYKVDKYVLPGTIIGVVALLMFISPIVRIMMLSSTLKQEMNVALGAVDNTTSEPPFSISKMITGLGEKQLESTTHFYDGRLTLDFYKSQKSGNKPCVIVVHGGSWAGGDSKQLPELNTVLANEGYHVASINYRLAPDVKSPAQVEDVAKAMHYLRQHAGELNIDTTQFVLLGRSAGAQITLVAAYTFHDPSIKGVVSFYGPADMIWGYSLPANKLVFDSRKVMVDYLGGTYEEVPQQYFNSSAIEFVTPRSPATLLVHGPIDPLVHYDHSTRLSAKLTKNHVPYYFLSLPCGTHGCDYTLNGPSGQMTTYSVLRFLKSVCK</sequence>